<dbReference type="InterPro" id="IPR011042">
    <property type="entry name" value="6-blade_b-propeller_TolB-like"/>
</dbReference>
<protein>
    <submittedName>
        <fullName evidence="1">Uncharacterized protein</fullName>
    </submittedName>
</protein>
<proteinExistence type="predicted"/>
<sequence length="667" mass="73026">MSTIKLISGVGGAIGSRYLKNKNQLLFVEYSAGSISKLDWIRPVDSTISQGTTVLKGTWSFDCETGNIGSSCPADIWWEQIDNVKRQMVPRGNARIVNLGIVNFNALTAGAMQLLNYDTSPICGNNDAANKLINNNVFCVQTKEGNYCKIKVVNYGYDLKIQWVTYKLSTGYTKIGTGYTTPEDIAVLSNEQTAYVTERTGNLLKVNLSNANRSAATVVCSGLNSPHQIWIDELHNQAYLVEFANPGRLIRIDLSTGAQTILYSSLNLAIGLVLSSDLAYAYISEQGTGGTVSRISLSSGTKVVIATGLTNPFFMTWADASESSILIAERDPANRISQIDISKTVNNVKLLTNTATAPRPSSIAVIQPGVITVCCDSEIDKLDFLVEITPTGLYKGIGYVPWNLITSNGKADTTIQPQYPFQFGKDSPFGGTLSVMIDHRRAWESKICYYRVLIDDKPRLDVWNDLKLNFANGKYEIIEQMAPKKVGSVDGCYEIHNPVDVYYNTDLGCLLASTTVPNGSHKLTVEFYNKTLVRKENMSHKLFIDNNTCVASIYMPLLDGKSAEPVCGVLKYVDKTHDVTLKYTASHPNGFGTYSYSITKGAYNLDTQSGIVSPVPFEYKKKVKDLLGTCTVAAFAEYLYVATTVINGVGRQSQYDASAIVAFCLAP</sequence>
<dbReference type="Gene3D" id="2.120.10.30">
    <property type="entry name" value="TolB, C-terminal domain"/>
    <property type="match status" value="1"/>
</dbReference>
<evidence type="ECO:0000313" key="1">
    <source>
        <dbReference type="EMBL" id="CEG11451.1"/>
    </source>
</evidence>
<gene>
    <name evidence="1" type="ORF">MSIBF_A1460010</name>
</gene>
<dbReference type="EMBL" id="CCXY01000053">
    <property type="protein sequence ID" value="CEG11451.1"/>
    <property type="molecule type" value="Genomic_DNA"/>
</dbReference>
<dbReference type="SUPFAM" id="SSF63825">
    <property type="entry name" value="YWTD domain"/>
    <property type="match status" value="1"/>
</dbReference>
<accession>A0A098E7G1</accession>
<reference evidence="1" key="1">
    <citation type="submission" date="2014-09" db="EMBL/GenBank/DDBJ databases">
        <authorList>
            <person name="Probst J Alexander"/>
        </authorList>
    </citation>
    <scope>NUCLEOTIDE SEQUENCE</scope>
</reference>
<dbReference type="AlphaFoldDB" id="A0A098E7G1"/>
<organism evidence="1">
    <name type="scientific">groundwater metagenome</name>
    <dbReference type="NCBI Taxonomy" id="717931"/>
    <lineage>
        <taxon>unclassified sequences</taxon>
        <taxon>metagenomes</taxon>
        <taxon>ecological metagenomes</taxon>
    </lineage>
</organism>
<name>A0A098E7G1_9ZZZZ</name>